<dbReference type="InterPro" id="IPR009078">
    <property type="entry name" value="Ferritin-like_SF"/>
</dbReference>
<dbReference type="Pfam" id="PF04305">
    <property type="entry name" value="DUF455"/>
    <property type="match status" value="1"/>
</dbReference>
<dbReference type="PIRSF" id="PIRSF012318">
    <property type="entry name" value="UCP012318"/>
    <property type="match status" value="1"/>
</dbReference>
<accession>A0A382QU92</accession>
<organism evidence="1">
    <name type="scientific">marine metagenome</name>
    <dbReference type="NCBI Taxonomy" id="408172"/>
    <lineage>
        <taxon>unclassified sequences</taxon>
        <taxon>metagenomes</taxon>
        <taxon>ecological metagenomes</taxon>
    </lineage>
</organism>
<dbReference type="AlphaFoldDB" id="A0A382QU92"/>
<dbReference type="InterPro" id="IPR011197">
    <property type="entry name" value="UCP012318"/>
</dbReference>
<reference evidence="1" key="1">
    <citation type="submission" date="2018-05" db="EMBL/GenBank/DDBJ databases">
        <authorList>
            <person name="Lanie J.A."/>
            <person name="Ng W.-L."/>
            <person name="Kazmierczak K.M."/>
            <person name="Andrzejewski T.M."/>
            <person name="Davidsen T.M."/>
            <person name="Wayne K.J."/>
            <person name="Tettelin H."/>
            <person name="Glass J.I."/>
            <person name="Rusch D."/>
            <person name="Podicherti R."/>
            <person name="Tsui H.-C.T."/>
            <person name="Winkler M.E."/>
        </authorList>
    </citation>
    <scope>NUCLEOTIDE SEQUENCE</scope>
</reference>
<evidence type="ECO:0000313" key="1">
    <source>
        <dbReference type="EMBL" id="SVC89036.1"/>
    </source>
</evidence>
<proteinExistence type="predicted"/>
<sequence length="261" mass="30402">MKIYKVAFEALMCIDVGEKISLTQKLAKHQINSRDIKSKLSVKKITIPGRPFKPKLVNFQTSPKRDRSDLGMIKNIHAICHIEFNAINLALDAIYRFQDMPLQYYLDWIKIANEEATHFSLLSDYLQELNYRYGDFDAHNGLWQMTVDTDYDVLSRMALVPRVLEARGLDVTPSIRAKFKDSSFKKMVEILDIIYRDEIGHVKIGNYWYQYLCSERKLDPILTFDSLIKKHIGSNLRGPFNAEARLLSDFSQEELNYLESH</sequence>
<protein>
    <recommendedName>
        <fullName evidence="2">DUF455 domain-containing protein</fullName>
    </recommendedName>
</protein>
<dbReference type="PANTHER" id="PTHR42782">
    <property type="entry name" value="SI:CH73-314G15.3"/>
    <property type="match status" value="1"/>
</dbReference>
<dbReference type="CDD" id="cd00657">
    <property type="entry name" value="Ferritin_like"/>
    <property type="match status" value="1"/>
</dbReference>
<name>A0A382QU92_9ZZZZ</name>
<gene>
    <name evidence="1" type="ORF">METZ01_LOCUS341890</name>
</gene>
<dbReference type="SUPFAM" id="SSF47240">
    <property type="entry name" value="Ferritin-like"/>
    <property type="match status" value="1"/>
</dbReference>
<dbReference type="PANTHER" id="PTHR42782:SF4">
    <property type="entry name" value="DUF455 DOMAIN-CONTAINING PROTEIN"/>
    <property type="match status" value="1"/>
</dbReference>
<dbReference type="EMBL" id="UINC01116947">
    <property type="protein sequence ID" value="SVC89036.1"/>
    <property type="molecule type" value="Genomic_DNA"/>
</dbReference>
<dbReference type="InterPro" id="IPR007402">
    <property type="entry name" value="DUF455"/>
</dbReference>
<evidence type="ECO:0008006" key="2">
    <source>
        <dbReference type="Google" id="ProtNLM"/>
    </source>
</evidence>